<protein>
    <submittedName>
        <fullName evidence="2">MaoC family dehydratase</fullName>
    </submittedName>
</protein>
<dbReference type="PANTHER" id="PTHR42993:SF1">
    <property type="entry name" value="MAOC-LIKE DEHYDRATASE DOMAIN-CONTAINING PROTEIN"/>
    <property type="match status" value="1"/>
</dbReference>
<dbReference type="Pfam" id="PF01575">
    <property type="entry name" value="MaoC_dehydratas"/>
    <property type="match status" value="1"/>
</dbReference>
<dbReference type="InterPro" id="IPR002539">
    <property type="entry name" value="MaoC-like_dom"/>
</dbReference>
<proteinExistence type="predicted"/>
<feature type="domain" description="MaoC-like" evidence="1">
    <location>
        <begin position="17"/>
        <end position="119"/>
    </location>
</feature>
<evidence type="ECO:0000313" key="2">
    <source>
        <dbReference type="EMBL" id="QIK41069.1"/>
    </source>
</evidence>
<dbReference type="EMBL" id="CP049811">
    <property type="protein sequence ID" value="QIK41069.1"/>
    <property type="molecule type" value="Genomic_DNA"/>
</dbReference>
<keyword evidence="3" id="KW-1185">Reference proteome</keyword>
<dbReference type="Gene3D" id="3.10.129.10">
    <property type="entry name" value="Hotdog Thioesterase"/>
    <property type="match status" value="1"/>
</dbReference>
<name>A0A6G7VM00_9RHOB</name>
<dbReference type="KEGG" id="mon:G8E03_09985"/>
<evidence type="ECO:0000313" key="3">
    <source>
        <dbReference type="Proteomes" id="UP000500791"/>
    </source>
</evidence>
<reference evidence="2 3" key="1">
    <citation type="submission" date="2020-03" db="EMBL/GenBank/DDBJ databases">
        <title>Complete genome sequence of Monaibacterium sp. ALG8 with diverse plasmids.</title>
        <authorList>
            <person name="Sun C."/>
        </authorList>
    </citation>
    <scope>NUCLEOTIDE SEQUENCE [LARGE SCALE GENOMIC DNA]</scope>
    <source>
        <strain evidence="2 3">ALG8</strain>
    </source>
</reference>
<sequence length="159" mass="17727">MSLPHRHSIPLAELRRMIDQHIGTSRWFTIDQTLIDDFARITQDEQFIHVDPVRAAEAPFGSTIAHGFLTMSYLAPMAYDAVPLADGTVMGVNYGFDKVRFLTPVPAGARIRGHFTLDALEEEPGQVTSHHSVTVEIEDADHPALVAKWISRGYFTPDT</sequence>
<organism evidence="2 3">
    <name type="scientific">Pontivivens nitratireducens</name>
    <dbReference type="NCBI Taxonomy" id="2758038"/>
    <lineage>
        <taxon>Bacteria</taxon>
        <taxon>Pseudomonadati</taxon>
        <taxon>Pseudomonadota</taxon>
        <taxon>Alphaproteobacteria</taxon>
        <taxon>Rhodobacterales</taxon>
        <taxon>Paracoccaceae</taxon>
        <taxon>Pontivivens</taxon>
    </lineage>
</organism>
<dbReference type="Proteomes" id="UP000500791">
    <property type="component" value="Chromosome"/>
</dbReference>
<evidence type="ECO:0000259" key="1">
    <source>
        <dbReference type="Pfam" id="PF01575"/>
    </source>
</evidence>
<dbReference type="SUPFAM" id="SSF54637">
    <property type="entry name" value="Thioesterase/thiol ester dehydrase-isomerase"/>
    <property type="match status" value="1"/>
</dbReference>
<accession>A0A6G7VM00</accession>
<dbReference type="CDD" id="cd03450">
    <property type="entry name" value="NodN"/>
    <property type="match status" value="1"/>
</dbReference>
<dbReference type="InterPro" id="IPR039375">
    <property type="entry name" value="NodN-like"/>
</dbReference>
<gene>
    <name evidence="2" type="ORF">G8E03_09985</name>
</gene>
<dbReference type="InterPro" id="IPR029069">
    <property type="entry name" value="HotDog_dom_sf"/>
</dbReference>
<dbReference type="RefSeq" id="WP_166191193.1">
    <property type="nucleotide sequence ID" value="NZ_CP049811.1"/>
</dbReference>
<dbReference type="AlphaFoldDB" id="A0A6G7VM00"/>
<dbReference type="PANTHER" id="PTHR42993">
    <property type="entry name" value="MAOC-LIKE DEHYDRATASE DOMAIN-CONTAINING PROTEIN"/>
    <property type="match status" value="1"/>
</dbReference>